<accession>A0A9X3BEZ9</accession>
<dbReference type="EMBL" id="JACKRN010000175">
    <property type="protein sequence ID" value="MCV7069879.1"/>
    <property type="molecule type" value="Genomic_DNA"/>
</dbReference>
<gene>
    <name evidence="3" type="ORF">H7H73_04605</name>
</gene>
<reference evidence="3" key="2">
    <citation type="journal article" date="2022" name="BMC Genomics">
        <title>Comparative genome analysis of mycobacteria focusing on tRNA and non-coding RNA.</title>
        <authorList>
            <person name="Behra P.R.K."/>
            <person name="Pettersson B.M.F."/>
            <person name="Ramesh M."/>
            <person name="Das S."/>
            <person name="Dasgupta S."/>
            <person name="Kirsebom L.A."/>
        </authorList>
    </citation>
    <scope>NUCLEOTIDE SEQUENCE</scope>
    <source>
        <strain evidence="3">DSM 45406</strain>
    </source>
</reference>
<keyword evidence="1" id="KW-0680">Restriction system</keyword>
<dbReference type="Gene3D" id="3.90.220.20">
    <property type="entry name" value="DNA methylase specificity domains"/>
    <property type="match status" value="1"/>
</dbReference>
<dbReference type="AlphaFoldDB" id="A0A9X3BEZ9"/>
<dbReference type="Proteomes" id="UP001140272">
    <property type="component" value="Unassembled WGS sequence"/>
</dbReference>
<keyword evidence="2" id="KW-0238">DNA-binding</keyword>
<evidence type="ECO:0000313" key="3">
    <source>
        <dbReference type="EMBL" id="MCV7069879.1"/>
    </source>
</evidence>
<evidence type="ECO:0000256" key="2">
    <source>
        <dbReference type="ARBA" id="ARBA00023125"/>
    </source>
</evidence>
<dbReference type="GO" id="GO:0003677">
    <property type="term" value="F:DNA binding"/>
    <property type="evidence" value="ECO:0007669"/>
    <property type="project" value="UniProtKB-KW"/>
</dbReference>
<name>A0A9X3BEZ9_9MYCO</name>
<protein>
    <recommendedName>
        <fullName evidence="5">Type I restriction modification DNA specificity domain-containing protein</fullName>
    </recommendedName>
</protein>
<reference evidence="3" key="1">
    <citation type="submission" date="2020-07" db="EMBL/GenBank/DDBJ databases">
        <authorList>
            <person name="Pettersson B.M.F."/>
            <person name="Behra P.R.K."/>
            <person name="Ramesh M."/>
            <person name="Das S."/>
            <person name="Dasgupta S."/>
            <person name="Kirsebom L.A."/>
        </authorList>
    </citation>
    <scope>NUCLEOTIDE SEQUENCE</scope>
    <source>
        <strain evidence="3">DSM 45406</strain>
    </source>
</reference>
<evidence type="ECO:0008006" key="5">
    <source>
        <dbReference type="Google" id="ProtNLM"/>
    </source>
</evidence>
<dbReference type="InterPro" id="IPR044946">
    <property type="entry name" value="Restrct_endonuc_typeI_TRD_sf"/>
</dbReference>
<feature type="non-terminal residue" evidence="3">
    <location>
        <position position="176"/>
    </location>
</feature>
<proteinExistence type="predicted"/>
<comment type="caution">
    <text evidence="3">The sequence shown here is derived from an EMBL/GenBank/DDBJ whole genome shotgun (WGS) entry which is preliminary data.</text>
</comment>
<dbReference type="SUPFAM" id="SSF116734">
    <property type="entry name" value="DNA methylase specificity domain"/>
    <property type="match status" value="1"/>
</dbReference>
<sequence length="176" mass="19348">VRWYGAGLFVREQRKGSQVKGKCYALKPGTLIYNRLFAWKQSFAVVPDEFQGMVVSNEFPQFDVDSTMVTPEFLAVYCSSPSFADKALGLSTGSAAVSRNRLKEEDFLGLSIKRPPPTAQAQIVEVMATVDRYIQTLDTEELSLKTLFAAARQSMLATAPKVPLASLCSVDAKLVD</sequence>
<evidence type="ECO:0000313" key="4">
    <source>
        <dbReference type="Proteomes" id="UP001140272"/>
    </source>
</evidence>
<organism evidence="3 4">
    <name type="scientific">Mycolicibacterium rufum</name>
    <dbReference type="NCBI Taxonomy" id="318424"/>
    <lineage>
        <taxon>Bacteria</taxon>
        <taxon>Bacillati</taxon>
        <taxon>Actinomycetota</taxon>
        <taxon>Actinomycetes</taxon>
        <taxon>Mycobacteriales</taxon>
        <taxon>Mycobacteriaceae</taxon>
        <taxon>Mycolicibacterium</taxon>
    </lineage>
</organism>
<dbReference type="GO" id="GO:0009307">
    <property type="term" value="P:DNA restriction-modification system"/>
    <property type="evidence" value="ECO:0007669"/>
    <property type="project" value="UniProtKB-KW"/>
</dbReference>
<feature type="non-terminal residue" evidence="3">
    <location>
        <position position="1"/>
    </location>
</feature>
<evidence type="ECO:0000256" key="1">
    <source>
        <dbReference type="ARBA" id="ARBA00022747"/>
    </source>
</evidence>